<sequence length="547" mass="58146">MPDEQRAALDGHGIVVVVVFAIVSFLCIFPVYIPLPMVVSRPLRRLALRMYTALDIPRADEGKRDPLDQASVGGEKGASSATSVSDDLGSEPAPSVSTADNKRIWLPLTHTTAPVIGVLLLLATTSIGGAEVRKGIAGDSAVYPYDVLALFLSLAYIAISLDTTGLLRFLACHVCQRAAFDGRVLYIFLYLFLWIAGVVLGNDPVILSGTAFLVYITRVAGITPPSAWIWAQFVAANVASAVLVSSNPTNLVIASGFEVSFVEYTAYMVLPSFVAAIVALATLMVYFRTTRLPSDKAEHIPMQRFTTALARLNGSVTDDRRVYVFIPHKIHSPDIQPRLLLADPFGAIFCSVVMLAVLGTLIGTSVMGEVKVYQIGVPGAVLCFLRDLIADIGAYRKSTAPATQQGPVRRMVRIFPATSATLRRLPLDLVPFAFGMFILVQGLSHVGFVTIMAKGVVRVCAHGAAATTFFMSFLSMVLCNFGGTNIGATILLTKVMQNPAFTGALGEAQRALVIKAGMYSVAFGSNMGALGGTFAASLPGNSLSGAS</sequence>
<feature type="transmembrane region" description="Helical" evidence="8">
    <location>
        <begin position="104"/>
        <end position="127"/>
    </location>
</feature>
<organism evidence="10 11">
    <name type="scientific">Malassezia japonica</name>
    <dbReference type="NCBI Taxonomy" id="223818"/>
    <lineage>
        <taxon>Eukaryota</taxon>
        <taxon>Fungi</taxon>
        <taxon>Dikarya</taxon>
        <taxon>Basidiomycota</taxon>
        <taxon>Ustilaginomycotina</taxon>
        <taxon>Malasseziomycetes</taxon>
        <taxon>Malasseziales</taxon>
        <taxon>Malasseziaceae</taxon>
        <taxon>Malassezia</taxon>
    </lineage>
</organism>
<evidence type="ECO:0000256" key="8">
    <source>
        <dbReference type="SAM" id="Phobius"/>
    </source>
</evidence>
<feature type="transmembrane region" description="Helical" evidence="8">
    <location>
        <begin position="345"/>
        <end position="366"/>
    </location>
</feature>
<dbReference type="GO" id="GO:0055085">
    <property type="term" value="P:transmembrane transport"/>
    <property type="evidence" value="ECO:0007669"/>
    <property type="project" value="InterPro"/>
</dbReference>
<evidence type="ECO:0000256" key="7">
    <source>
        <dbReference type="SAM" id="MobiDB-lite"/>
    </source>
</evidence>
<dbReference type="EMBL" id="CP119960">
    <property type="protein sequence ID" value="WFD39291.1"/>
    <property type="molecule type" value="Genomic_DNA"/>
</dbReference>
<feature type="transmembrane region" description="Helical" evidence="8">
    <location>
        <begin position="147"/>
        <end position="171"/>
    </location>
</feature>
<accession>A0AAF0EYA6</accession>
<feature type="region of interest" description="Disordered" evidence="7">
    <location>
        <begin position="62"/>
        <end position="97"/>
    </location>
</feature>
<dbReference type="PANTHER" id="PTHR43302">
    <property type="entry name" value="TRANSPORTER ARSB-RELATED"/>
    <property type="match status" value="1"/>
</dbReference>
<keyword evidence="4 8" id="KW-0812">Transmembrane</keyword>
<dbReference type="GO" id="GO:0005886">
    <property type="term" value="C:plasma membrane"/>
    <property type="evidence" value="ECO:0007669"/>
    <property type="project" value="UniProtKB-SubCell"/>
</dbReference>
<dbReference type="Pfam" id="PF03600">
    <property type="entry name" value="CitMHS"/>
    <property type="match status" value="1"/>
</dbReference>
<dbReference type="Proteomes" id="UP001217754">
    <property type="component" value="Chromosome 3"/>
</dbReference>
<dbReference type="AlphaFoldDB" id="A0AAF0EYA6"/>
<feature type="transmembrane region" description="Helical" evidence="8">
    <location>
        <begin position="465"/>
        <end position="492"/>
    </location>
</feature>
<proteinExistence type="predicted"/>
<evidence type="ECO:0000256" key="4">
    <source>
        <dbReference type="ARBA" id="ARBA00022692"/>
    </source>
</evidence>
<evidence type="ECO:0000256" key="5">
    <source>
        <dbReference type="ARBA" id="ARBA00022989"/>
    </source>
</evidence>
<evidence type="ECO:0000259" key="9">
    <source>
        <dbReference type="Pfam" id="PF03600"/>
    </source>
</evidence>
<keyword evidence="6 8" id="KW-0472">Membrane</keyword>
<evidence type="ECO:0000256" key="6">
    <source>
        <dbReference type="ARBA" id="ARBA00023136"/>
    </source>
</evidence>
<evidence type="ECO:0000313" key="10">
    <source>
        <dbReference type="EMBL" id="WFD39291.1"/>
    </source>
</evidence>
<evidence type="ECO:0000256" key="3">
    <source>
        <dbReference type="ARBA" id="ARBA00022475"/>
    </source>
</evidence>
<feature type="transmembrane region" description="Helical" evidence="8">
    <location>
        <begin position="12"/>
        <end position="35"/>
    </location>
</feature>
<reference evidence="10" key="1">
    <citation type="submission" date="2023-03" db="EMBL/GenBank/DDBJ databases">
        <title>Mating type loci evolution in Malassezia.</title>
        <authorList>
            <person name="Coelho M.A."/>
        </authorList>
    </citation>
    <scope>NUCLEOTIDE SEQUENCE</scope>
    <source>
        <strain evidence="10">CBS 9431</strain>
    </source>
</reference>
<keyword evidence="3" id="KW-1003">Cell membrane</keyword>
<feature type="transmembrane region" description="Helical" evidence="8">
    <location>
        <begin position="183"/>
        <end position="199"/>
    </location>
</feature>
<protein>
    <recommendedName>
        <fullName evidence="9">Citrate transporter-like domain-containing protein</fullName>
    </recommendedName>
</protein>
<feature type="domain" description="Citrate transporter-like" evidence="9">
    <location>
        <begin position="108"/>
        <end position="500"/>
    </location>
</feature>
<keyword evidence="2" id="KW-0813">Transport</keyword>
<dbReference type="PANTHER" id="PTHR43302:SF5">
    <property type="entry name" value="TRANSPORTER ARSB-RELATED"/>
    <property type="match status" value="1"/>
</dbReference>
<evidence type="ECO:0000256" key="2">
    <source>
        <dbReference type="ARBA" id="ARBA00022448"/>
    </source>
</evidence>
<evidence type="ECO:0000256" key="1">
    <source>
        <dbReference type="ARBA" id="ARBA00004651"/>
    </source>
</evidence>
<keyword evidence="11" id="KW-1185">Reference proteome</keyword>
<evidence type="ECO:0000313" key="11">
    <source>
        <dbReference type="Proteomes" id="UP001217754"/>
    </source>
</evidence>
<dbReference type="InterPro" id="IPR004680">
    <property type="entry name" value="Cit_transptr-like_dom"/>
</dbReference>
<comment type="subcellular location">
    <subcellularLocation>
        <location evidence="1">Cell membrane</location>
        <topology evidence="1">Multi-pass membrane protein</topology>
    </subcellularLocation>
</comment>
<dbReference type="RefSeq" id="XP_060122188.1">
    <property type="nucleotide sequence ID" value="XM_060266205.1"/>
</dbReference>
<feature type="transmembrane region" description="Helical" evidence="8">
    <location>
        <begin position="429"/>
        <end position="453"/>
    </location>
</feature>
<gene>
    <name evidence="10" type="ORF">MJAP1_002263</name>
</gene>
<feature type="transmembrane region" description="Helical" evidence="8">
    <location>
        <begin position="266"/>
        <end position="287"/>
    </location>
</feature>
<keyword evidence="5 8" id="KW-1133">Transmembrane helix</keyword>
<name>A0AAF0EYA6_9BASI</name>
<dbReference type="GeneID" id="85225914"/>